<feature type="transmembrane region" description="Helical" evidence="4">
    <location>
        <begin position="389"/>
        <end position="408"/>
    </location>
</feature>
<sequence>MKLANMRRWIVLLIISVSGGVSFDLAYLRFVYQIPMVEHMGFTNMQVGLIMSTFGMSAILFYAPSGIIADKFSHKYMMTGSMLATGLLGLLMSTFPSFEVMIAIQFGFAITTILTLWSVTLKAASLLGSFEEQGAIMGWMEGMRGIGVMVLALLTMWVFTSMDKAGASANGLRSVILIYSIVYIALAALCWIFVDHGYGSEEVKRPQITMQDILGVLARKTTWLCSAIVMGVYSIYAILSYSTNYLVEHYGMNLATASFIGVLINKVFRAICGPAGGLITTYSPIKSSTRVLRLGAILSLATIMGLIFLNRNPQSVGLAIGLILVVTFVCMASRGLYWATIGEVKTPLHITGTTIGVVSVLGFLPDIFVYPVVGHWQDTLPAEQAYQNMWLMAFAAMSLVVIATTLLYREIRQQKSNDEQSEAQLQAESYGK</sequence>
<name>A0A0B9GXA6_9GAMM</name>
<dbReference type="EMBL" id="JWLZ01000159">
    <property type="protein sequence ID" value="KHT63366.1"/>
    <property type="molecule type" value="Genomic_DNA"/>
</dbReference>
<keyword evidence="1 4" id="KW-0812">Transmembrane</keyword>
<reference evidence="6 7" key="1">
    <citation type="submission" date="2014-12" db="EMBL/GenBank/DDBJ databases">
        <title>Genome sequencing of Photobacterium gaetbulicola AD005a.</title>
        <authorList>
            <person name="Adrian T.G.S."/>
            <person name="Chan K.G."/>
        </authorList>
    </citation>
    <scope>NUCLEOTIDE SEQUENCE [LARGE SCALE GENOMIC DNA]</scope>
    <source>
        <strain evidence="6 7">AD005a</strain>
    </source>
</reference>
<feature type="domain" description="Major facilitator superfamily (MFS) profile" evidence="5">
    <location>
        <begin position="10"/>
        <end position="412"/>
    </location>
</feature>
<feature type="transmembrane region" description="Helical" evidence="4">
    <location>
        <begin position="259"/>
        <end position="279"/>
    </location>
</feature>
<evidence type="ECO:0000256" key="2">
    <source>
        <dbReference type="ARBA" id="ARBA00022989"/>
    </source>
</evidence>
<feature type="transmembrane region" description="Helical" evidence="4">
    <location>
        <begin position="46"/>
        <end position="64"/>
    </location>
</feature>
<gene>
    <name evidence="6" type="ORF">RJ45_13340</name>
</gene>
<feature type="transmembrane region" description="Helical" evidence="4">
    <location>
        <begin position="221"/>
        <end position="239"/>
    </location>
</feature>
<evidence type="ECO:0000256" key="3">
    <source>
        <dbReference type="ARBA" id="ARBA00023136"/>
    </source>
</evidence>
<dbReference type="AlphaFoldDB" id="A0A0B9GXA6"/>
<feature type="transmembrane region" description="Helical" evidence="4">
    <location>
        <begin position="348"/>
        <end position="369"/>
    </location>
</feature>
<protein>
    <submittedName>
        <fullName evidence="6">Membrane protein</fullName>
    </submittedName>
</protein>
<dbReference type="InterPro" id="IPR036259">
    <property type="entry name" value="MFS_trans_sf"/>
</dbReference>
<evidence type="ECO:0000256" key="4">
    <source>
        <dbReference type="SAM" id="Phobius"/>
    </source>
</evidence>
<accession>A0A0B9GXA6</accession>
<feature type="transmembrane region" description="Helical" evidence="4">
    <location>
        <begin position="315"/>
        <end position="336"/>
    </location>
</feature>
<feature type="transmembrane region" description="Helical" evidence="4">
    <location>
        <begin position="76"/>
        <end position="95"/>
    </location>
</feature>
<evidence type="ECO:0000259" key="5">
    <source>
        <dbReference type="PROSITE" id="PS50850"/>
    </source>
</evidence>
<dbReference type="CDD" id="cd06174">
    <property type="entry name" value="MFS"/>
    <property type="match status" value="1"/>
</dbReference>
<dbReference type="GO" id="GO:0022857">
    <property type="term" value="F:transmembrane transporter activity"/>
    <property type="evidence" value="ECO:0007669"/>
    <property type="project" value="InterPro"/>
</dbReference>
<evidence type="ECO:0000313" key="6">
    <source>
        <dbReference type="EMBL" id="KHT63366.1"/>
    </source>
</evidence>
<feature type="transmembrane region" description="Helical" evidence="4">
    <location>
        <begin position="291"/>
        <end position="309"/>
    </location>
</feature>
<feature type="transmembrane region" description="Helical" evidence="4">
    <location>
        <begin position="172"/>
        <end position="194"/>
    </location>
</feature>
<comment type="caution">
    <text evidence="6">The sequence shown here is derived from an EMBL/GenBank/DDBJ whole genome shotgun (WGS) entry which is preliminary data.</text>
</comment>
<organism evidence="6 7">
    <name type="scientific">Photobacterium gaetbulicola</name>
    <dbReference type="NCBI Taxonomy" id="1295392"/>
    <lineage>
        <taxon>Bacteria</taxon>
        <taxon>Pseudomonadati</taxon>
        <taxon>Pseudomonadota</taxon>
        <taxon>Gammaproteobacteria</taxon>
        <taxon>Vibrionales</taxon>
        <taxon>Vibrionaceae</taxon>
        <taxon>Photobacterium</taxon>
    </lineage>
</organism>
<feature type="transmembrane region" description="Helical" evidence="4">
    <location>
        <begin position="101"/>
        <end position="121"/>
    </location>
</feature>
<evidence type="ECO:0000313" key="7">
    <source>
        <dbReference type="Proteomes" id="UP000031278"/>
    </source>
</evidence>
<dbReference type="RefSeq" id="WP_039462647.1">
    <property type="nucleotide sequence ID" value="NZ_JWLZ01000159.1"/>
</dbReference>
<dbReference type="PROSITE" id="PS50850">
    <property type="entry name" value="MFS"/>
    <property type="match status" value="1"/>
</dbReference>
<dbReference type="Pfam" id="PF07690">
    <property type="entry name" value="MFS_1"/>
    <property type="match status" value="1"/>
</dbReference>
<dbReference type="InterPro" id="IPR011701">
    <property type="entry name" value="MFS"/>
</dbReference>
<feature type="transmembrane region" description="Helical" evidence="4">
    <location>
        <begin position="142"/>
        <end position="160"/>
    </location>
</feature>
<dbReference type="InterPro" id="IPR020846">
    <property type="entry name" value="MFS_dom"/>
</dbReference>
<proteinExistence type="predicted"/>
<keyword evidence="3 4" id="KW-0472">Membrane</keyword>
<keyword evidence="2 4" id="KW-1133">Transmembrane helix</keyword>
<dbReference type="SUPFAM" id="SSF103473">
    <property type="entry name" value="MFS general substrate transporter"/>
    <property type="match status" value="1"/>
</dbReference>
<dbReference type="Proteomes" id="UP000031278">
    <property type="component" value="Unassembled WGS sequence"/>
</dbReference>
<dbReference type="Gene3D" id="1.20.1250.20">
    <property type="entry name" value="MFS general substrate transporter like domains"/>
    <property type="match status" value="2"/>
</dbReference>
<evidence type="ECO:0000256" key="1">
    <source>
        <dbReference type="ARBA" id="ARBA00022692"/>
    </source>
</evidence>